<dbReference type="Gene3D" id="3.40.309.10">
    <property type="entry name" value="Aldehyde Dehydrogenase, Chain A, domain 2"/>
    <property type="match status" value="1"/>
</dbReference>
<name>A0A0U5KMU1_LIMRT</name>
<dbReference type="InterPro" id="IPR016163">
    <property type="entry name" value="Ald_DH_C"/>
</dbReference>
<comment type="catalytic activity">
    <reaction evidence="6 7">
        <text>L-glutamate 5-semialdehyde + phosphate + NADP(+) = L-glutamyl 5-phosphate + NADPH + H(+)</text>
        <dbReference type="Rhea" id="RHEA:19541"/>
        <dbReference type="ChEBI" id="CHEBI:15378"/>
        <dbReference type="ChEBI" id="CHEBI:43474"/>
        <dbReference type="ChEBI" id="CHEBI:57783"/>
        <dbReference type="ChEBI" id="CHEBI:58066"/>
        <dbReference type="ChEBI" id="CHEBI:58274"/>
        <dbReference type="ChEBI" id="CHEBI:58349"/>
        <dbReference type="EC" id="1.2.1.41"/>
    </reaction>
</comment>
<dbReference type="GO" id="GO:0005737">
    <property type="term" value="C:cytoplasm"/>
    <property type="evidence" value="ECO:0007669"/>
    <property type="project" value="UniProtKB-SubCell"/>
</dbReference>
<dbReference type="GO" id="GO:0055129">
    <property type="term" value="P:L-proline biosynthetic process"/>
    <property type="evidence" value="ECO:0007669"/>
    <property type="project" value="UniProtKB-UniRule"/>
</dbReference>
<dbReference type="PANTHER" id="PTHR11063">
    <property type="entry name" value="GLUTAMATE SEMIALDEHYDE DEHYDROGENASE"/>
    <property type="match status" value="1"/>
</dbReference>
<reference evidence="10" key="1">
    <citation type="submission" date="2015-10" db="EMBL/GenBank/DDBJ databases">
        <authorList>
            <person name="Crossman L.C."/>
        </authorList>
    </citation>
    <scope>NUCLEOTIDE SEQUENCE [LARGE SCALE GENOMIC DNA]</scope>
    <source>
        <strain evidence="10">20-2</strain>
    </source>
</reference>
<dbReference type="SUPFAM" id="SSF53720">
    <property type="entry name" value="ALDH-like"/>
    <property type="match status" value="1"/>
</dbReference>
<dbReference type="GO" id="GO:0004350">
    <property type="term" value="F:glutamate-5-semialdehyde dehydrogenase activity"/>
    <property type="evidence" value="ECO:0007669"/>
    <property type="project" value="UniProtKB-UniRule"/>
</dbReference>
<dbReference type="EC" id="1.2.1.41" evidence="7"/>
<evidence type="ECO:0000256" key="7">
    <source>
        <dbReference type="HAMAP-Rule" id="MF_00412"/>
    </source>
</evidence>
<keyword evidence="7" id="KW-0963">Cytoplasm</keyword>
<proteinExistence type="inferred from homology"/>
<evidence type="ECO:0000256" key="1">
    <source>
        <dbReference type="ARBA" id="ARBA00004985"/>
    </source>
</evidence>
<dbReference type="EMBL" id="LN887643">
    <property type="protein sequence ID" value="CUR41851.1"/>
    <property type="molecule type" value="Genomic_DNA"/>
</dbReference>
<dbReference type="PIRSF" id="PIRSF000151">
    <property type="entry name" value="GPR"/>
    <property type="match status" value="1"/>
</dbReference>
<comment type="pathway">
    <text evidence="1 7">Amino-acid biosynthesis; L-proline biosynthesis; L-glutamate 5-semialdehyde from L-glutamate: step 2/2.</text>
</comment>
<comment type="subcellular location">
    <subcellularLocation>
        <location evidence="7">Cytoplasm</location>
    </subcellularLocation>
</comment>
<evidence type="ECO:0000256" key="6">
    <source>
        <dbReference type="ARBA" id="ARBA00049024"/>
    </source>
</evidence>
<keyword evidence="5 7" id="KW-0560">Oxidoreductase</keyword>
<evidence type="ECO:0000259" key="8">
    <source>
        <dbReference type="Pfam" id="PF00171"/>
    </source>
</evidence>
<evidence type="ECO:0000313" key="9">
    <source>
        <dbReference type="EMBL" id="CUR41851.1"/>
    </source>
</evidence>
<keyword evidence="4 7" id="KW-0521">NADP</keyword>
<evidence type="ECO:0000256" key="4">
    <source>
        <dbReference type="ARBA" id="ARBA00022857"/>
    </source>
</evidence>
<dbReference type="UniPathway" id="UPA00098">
    <property type="reaction ID" value="UER00360"/>
</dbReference>
<evidence type="ECO:0000256" key="5">
    <source>
        <dbReference type="ARBA" id="ARBA00023002"/>
    </source>
</evidence>
<dbReference type="CDD" id="cd07079">
    <property type="entry name" value="ALDH_F18-19_ProA-GPR"/>
    <property type="match status" value="1"/>
</dbReference>
<comment type="similarity">
    <text evidence="7">Belongs to the gamma-glutamyl phosphate reductase family.</text>
</comment>
<dbReference type="InterPro" id="IPR000965">
    <property type="entry name" value="GPR_dom"/>
</dbReference>
<dbReference type="FunFam" id="3.40.309.10:FF:000006">
    <property type="entry name" value="Gamma-glutamyl phosphate reductase"/>
    <property type="match status" value="1"/>
</dbReference>
<dbReference type="AlphaFoldDB" id="A0A0U5KMU1"/>
<dbReference type="Proteomes" id="UP000235484">
    <property type="component" value="Unassembled WGS sequence"/>
</dbReference>
<organism evidence="9 10">
    <name type="scientific">Limosilactobacillus reuteri</name>
    <name type="common">Lactobacillus reuteri</name>
    <dbReference type="NCBI Taxonomy" id="1598"/>
    <lineage>
        <taxon>Bacteria</taxon>
        <taxon>Bacillati</taxon>
        <taxon>Bacillota</taxon>
        <taxon>Bacilli</taxon>
        <taxon>Lactobacillales</taxon>
        <taxon>Lactobacillaceae</taxon>
        <taxon>Limosilactobacillus</taxon>
    </lineage>
</organism>
<evidence type="ECO:0000256" key="3">
    <source>
        <dbReference type="ARBA" id="ARBA00022650"/>
    </source>
</evidence>
<gene>
    <name evidence="7" type="primary">proA</name>
    <name evidence="9" type="ORF">LRLP16767_LR202_01737</name>
</gene>
<dbReference type="InterPro" id="IPR016162">
    <property type="entry name" value="Ald_DH_N"/>
</dbReference>
<dbReference type="InterPro" id="IPR020593">
    <property type="entry name" value="G-glutamylP_reductase_CS"/>
</dbReference>
<dbReference type="HAMAP" id="MF_00412">
    <property type="entry name" value="ProA"/>
    <property type="match status" value="1"/>
</dbReference>
<feature type="domain" description="Aldehyde dehydrogenase" evidence="8">
    <location>
        <begin position="9"/>
        <end position="279"/>
    </location>
</feature>
<dbReference type="InterPro" id="IPR016161">
    <property type="entry name" value="Ald_DH/histidinol_DH"/>
</dbReference>
<comment type="function">
    <text evidence="7">Catalyzes the NADPH-dependent reduction of L-glutamate 5-phosphate into L-glutamate 5-semialdehyde and phosphate. The product spontaneously undergoes cyclization to form 1-pyrroline-5-carboxylate.</text>
</comment>
<keyword evidence="2 7" id="KW-0028">Amino-acid biosynthesis</keyword>
<dbReference type="NCBIfam" id="TIGR00407">
    <property type="entry name" value="proA"/>
    <property type="match status" value="1"/>
</dbReference>
<dbReference type="RefSeq" id="WP_102816711.1">
    <property type="nucleotide sequence ID" value="NZ_LN887643.1"/>
</dbReference>
<dbReference type="GO" id="GO:0050661">
    <property type="term" value="F:NADP binding"/>
    <property type="evidence" value="ECO:0007669"/>
    <property type="project" value="InterPro"/>
</dbReference>
<dbReference type="PROSITE" id="PS01223">
    <property type="entry name" value="PROA"/>
    <property type="match status" value="1"/>
</dbReference>
<evidence type="ECO:0000313" key="10">
    <source>
        <dbReference type="Proteomes" id="UP000235484"/>
    </source>
</evidence>
<evidence type="ECO:0000256" key="2">
    <source>
        <dbReference type="ARBA" id="ARBA00022605"/>
    </source>
</evidence>
<dbReference type="Gene3D" id="3.40.605.10">
    <property type="entry name" value="Aldehyde Dehydrogenase, Chain A, domain 1"/>
    <property type="match status" value="1"/>
</dbReference>
<dbReference type="InterPro" id="IPR012134">
    <property type="entry name" value="Glu-5-SA_DH"/>
</dbReference>
<dbReference type="InterPro" id="IPR015590">
    <property type="entry name" value="Aldehyde_DH_dom"/>
</dbReference>
<dbReference type="PANTHER" id="PTHR11063:SF8">
    <property type="entry name" value="DELTA-1-PYRROLINE-5-CARBOXYLATE SYNTHASE"/>
    <property type="match status" value="1"/>
</dbReference>
<sequence length="414" mass="45344">MNQDLITIGKRAQIAANKLALMNTATKNKALLQLADDLIKNKNQIIAANQQDLAAATQMPTKFTDRLMVNSQRIADMANGLRTIADLNDPTSQIDKGWITKDGLQILQRRVPLGVIGIIFEARPNVTVDATGLTFKSGNAVILRGGKEAIQTNTALVKILRESLQSQHLPVDAVQLITDTSHAIADEMMNLTDYIDVLIPRGGRALIQRVVTTATVPVIETGAGNCHIYIDKDADLTMASNITVNAKVQRPSVCNAAEKLLIHRDIAAEFLPVIAKALMEHGVQLRGDEMACRLVSTIRPVTEEEWETEYNDLIMAVKIVDSLDDAINHINHHSTHHSESIITNNITRGRYFQQAINSACVYVNASTRFTDGGEFGFGAEIGISTQKLHARGPMGLQQLTTIKYEITGNGQVRK</sequence>
<dbReference type="Pfam" id="PF00171">
    <property type="entry name" value="Aldedh"/>
    <property type="match status" value="1"/>
</dbReference>
<protein>
    <recommendedName>
        <fullName evidence="7">Gamma-glutamyl phosphate reductase</fullName>
        <shortName evidence="7">GPR</shortName>
        <ecNumber evidence="7">1.2.1.41</ecNumber>
    </recommendedName>
    <alternativeName>
        <fullName evidence="7">Glutamate-5-semialdehyde dehydrogenase</fullName>
    </alternativeName>
    <alternativeName>
        <fullName evidence="7">Glutamyl-gamma-semialdehyde dehydrogenase</fullName>
        <shortName evidence="7">GSA dehydrogenase</shortName>
    </alternativeName>
</protein>
<keyword evidence="3 7" id="KW-0641">Proline biosynthesis</keyword>
<dbReference type="NCBIfam" id="NF001221">
    <property type="entry name" value="PRK00197.1"/>
    <property type="match status" value="1"/>
</dbReference>
<accession>A0A0U5KMU1</accession>